<evidence type="ECO:0000259" key="3">
    <source>
        <dbReference type="Pfam" id="PF20742"/>
    </source>
</evidence>
<dbReference type="InterPro" id="IPR040774">
    <property type="entry name" value="DUF5580"/>
</dbReference>
<feature type="region of interest" description="Disordered" evidence="1">
    <location>
        <begin position="242"/>
        <end position="263"/>
    </location>
</feature>
<sequence length="609" mass="67950">MSMARNAPFGTDDTPEIEVKIIGSKRVQVLRDKTKKHGNPLLAPLPDSPSLLTQPLYKEYENLSSSHIKQGYTTTDQHERAKLVPSQTAQADKSNSQLHGTNNLKVSSKVLPPISRSSTSSDGSGGGQSSILGEDPTIANQLHKILKKYDSKKFKDMYVELVGYDRNLTGYVNQSQLNLVCLRHQLPLSGSTLQIMFSRFASTEDEESINYEKLLQFLSAAQQNKPVKQSTLSATVEKFVGGGGDSTSSSQKSKAGSQTAPELRIRQKSHMQENMLMSPGSGLTSPSISLPQTTSTIDGLKPESPVARHRTGSFSDREAAKLVHLLENQFTALEAEDLDLQAVRNTFEEVDRQRAGMLSRKQLEDVVVKHRLPIQGSLMEKLLKRCEVEAGLFSWKTLVEFLERVKPLEIPSKQKQGVKRPGTWPRNKNNLEKSFLPPSVSPEVPKPPPWETRKPLERLEKRPTQLSPEEPQIERISHTGNTSSGGLSQGTNEDEMSPRNSLEDSQRDLDKLILAAREKQRARGKAAMHLEEGEDWDQRFLHLDKALFNCDELGSGFLELLEAKRLVRNYNLIYNLGFEDARIENTLTQCSADGKVALEPLIQSLRVKL</sequence>
<dbReference type="EMBL" id="OV696698">
    <property type="protein sequence ID" value="CAH1243333.1"/>
    <property type="molecule type" value="Genomic_DNA"/>
</dbReference>
<feature type="compositionally biased region" description="Polar residues" evidence="1">
    <location>
        <begin position="478"/>
        <end position="491"/>
    </location>
</feature>
<reference evidence="5" key="1">
    <citation type="submission" date="2022-01" db="EMBL/GenBank/DDBJ databases">
        <authorList>
            <person name="Braso-Vives M."/>
        </authorList>
    </citation>
    <scope>NUCLEOTIDE SEQUENCE</scope>
</reference>
<dbReference type="AlphaFoldDB" id="A0A8K0EC32"/>
<evidence type="ECO:0000256" key="1">
    <source>
        <dbReference type="SAM" id="MobiDB-lite"/>
    </source>
</evidence>
<dbReference type="Proteomes" id="UP000838412">
    <property type="component" value="Chromosome 13"/>
</dbReference>
<dbReference type="Pfam" id="PF20742">
    <property type="entry name" value="DUF5580_M"/>
    <property type="match status" value="1"/>
</dbReference>
<gene>
    <name evidence="5" type="primary">C1orf87</name>
    <name evidence="5" type="ORF">BLAG_LOCUS6330</name>
</gene>
<dbReference type="InterPro" id="IPR049247">
    <property type="entry name" value="DUF5580_C"/>
</dbReference>
<feature type="compositionally biased region" description="Basic and acidic residues" evidence="1">
    <location>
        <begin position="451"/>
        <end position="463"/>
    </location>
</feature>
<dbReference type="InterPro" id="IPR011992">
    <property type="entry name" value="EF-hand-dom_pair"/>
</dbReference>
<accession>A0A8K0EC32</accession>
<keyword evidence="6" id="KW-1185">Reference proteome</keyword>
<evidence type="ECO:0000313" key="5">
    <source>
        <dbReference type="EMBL" id="CAH1243333.1"/>
    </source>
</evidence>
<feature type="domain" description="DUF5580" evidence="2">
    <location>
        <begin position="155"/>
        <end position="224"/>
    </location>
</feature>
<feature type="domain" description="DUF5580" evidence="4">
    <location>
        <begin position="534"/>
        <end position="606"/>
    </location>
</feature>
<feature type="region of interest" description="Disordered" evidence="1">
    <location>
        <begin position="413"/>
        <end position="505"/>
    </location>
</feature>
<feature type="domain" description="DUF5580" evidence="3">
    <location>
        <begin position="322"/>
        <end position="405"/>
    </location>
</feature>
<dbReference type="PANTHER" id="PTHR34830">
    <property type="entry name" value="SIMILAR TO HYPOTHETICAL PROTEIN MGC34837"/>
    <property type="match status" value="1"/>
</dbReference>
<dbReference type="Pfam" id="PF20743">
    <property type="entry name" value="DUF5580_C"/>
    <property type="match status" value="1"/>
</dbReference>
<feature type="region of interest" description="Disordered" evidence="1">
    <location>
        <begin position="72"/>
        <end position="134"/>
    </location>
</feature>
<name>A0A8K0EC32_BRALA</name>
<dbReference type="Pfam" id="PF17743">
    <property type="entry name" value="DUF5580"/>
    <property type="match status" value="1"/>
</dbReference>
<dbReference type="SUPFAM" id="SSF47473">
    <property type="entry name" value="EF-hand"/>
    <property type="match status" value="1"/>
</dbReference>
<dbReference type="InterPro" id="IPR049246">
    <property type="entry name" value="DUF5580_M"/>
</dbReference>
<organism evidence="5 6">
    <name type="scientific">Branchiostoma lanceolatum</name>
    <name type="common">Common lancelet</name>
    <name type="synonym">Amphioxus lanceolatum</name>
    <dbReference type="NCBI Taxonomy" id="7740"/>
    <lineage>
        <taxon>Eukaryota</taxon>
        <taxon>Metazoa</taxon>
        <taxon>Chordata</taxon>
        <taxon>Cephalochordata</taxon>
        <taxon>Leptocardii</taxon>
        <taxon>Amphioxiformes</taxon>
        <taxon>Branchiostomatidae</taxon>
        <taxon>Branchiostoma</taxon>
    </lineage>
</organism>
<dbReference type="InterPro" id="IPR048316">
    <property type="entry name" value="DUF5580_N"/>
</dbReference>
<evidence type="ECO:0000313" key="6">
    <source>
        <dbReference type="Proteomes" id="UP000838412"/>
    </source>
</evidence>
<evidence type="ECO:0000259" key="4">
    <source>
        <dbReference type="Pfam" id="PF20743"/>
    </source>
</evidence>
<feature type="compositionally biased region" description="Low complexity" evidence="1">
    <location>
        <begin position="246"/>
        <end position="260"/>
    </location>
</feature>
<dbReference type="PANTHER" id="PTHR34830:SF1">
    <property type="entry name" value="GENE 12695-RELATED"/>
    <property type="match status" value="1"/>
</dbReference>
<protein>
    <submittedName>
        <fullName evidence="5">C1orf87 protein</fullName>
    </submittedName>
</protein>
<proteinExistence type="predicted"/>
<evidence type="ECO:0000259" key="2">
    <source>
        <dbReference type="Pfam" id="PF17743"/>
    </source>
</evidence>
<feature type="compositionally biased region" description="Polar residues" evidence="1">
    <location>
        <begin position="85"/>
        <end position="106"/>
    </location>
</feature>
<dbReference type="OrthoDB" id="9989690at2759"/>